<dbReference type="InterPro" id="IPR036388">
    <property type="entry name" value="WH-like_DNA-bd_sf"/>
</dbReference>
<dbReference type="CDD" id="cd06171">
    <property type="entry name" value="Sigma70_r4"/>
    <property type="match status" value="1"/>
</dbReference>
<comment type="similarity">
    <text evidence="1">Belongs to the sigma-70 factor family. ECF subfamily.</text>
</comment>
<dbReference type="Pfam" id="PF04542">
    <property type="entry name" value="Sigma70_r2"/>
    <property type="match status" value="1"/>
</dbReference>
<dbReference type="Proteomes" id="UP001597548">
    <property type="component" value="Unassembled WGS sequence"/>
</dbReference>
<feature type="domain" description="RNA polymerase sigma-70 region 2" evidence="5">
    <location>
        <begin position="24"/>
        <end position="88"/>
    </location>
</feature>
<dbReference type="NCBIfam" id="TIGR02937">
    <property type="entry name" value="sigma70-ECF"/>
    <property type="match status" value="1"/>
</dbReference>
<evidence type="ECO:0000259" key="6">
    <source>
        <dbReference type="Pfam" id="PF08281"/>
    </source>
</evidence>
<dbReference type="InterPro" id="IPR013325">
    <property type="entry name" value="RNA_pol_sigma_r2"/>
</dbReference>
<dbReference type="Gene3D" id="1.10.10.10">
    <property type="entry name" value="Winged helix-like DNA-binding domain superfamily/Winged helix DNA-binding domain"/>
    <property type="match status" value="1"/>
</dbReference>
<evidence type="ECO:0000256" key="2">
    <source>
        <dbReference type="ARBA" id="ARBA00023015"/>
    </source>
</evidence>
<dbReference type="InterPro" id="IPR039425">
    <property type="entry name" value="RNA_pol_sigma-70-like"/>
</dbReference>
<name>A0ABW5ZWR7_9FLAO</name>
<accession>A0ABW5ZWR7</accession>
<evidence type="ECO:0000256" key="1">
    <source>
        <dbReference type="ARBA" id="ARBA00010641"/>
    </source>
</evidence>
<dbReference type="SUPFAM" id="SSF88659">
    <property type="entry name" value="Sigma3 and sigma4 domains of RNA polymerase sigma factors"/>
    <property type="match status" value="1"/>
</dbReference>
<dbReference type="InterPro" id="IPR007627">
    <property type="entry name" value="RNA_pol_sigma70_r2"/>
</dbReference>
<dbReference type="RefSeq" id="WP_194508378.1">
    <property type="nucleotide sequence ID" value="NZ_JADILU010000004.1"/>
</dbReference>
<dbReference type="SUPFAM" id="SSF88946">
    <property type="entry name" value="Sigma2 domain of RNA polymerase sigma factors"/>
    <property type="match status" value="1"/>
</dbReference>
<evidence type="ECO:0000256" key="3">
    <source>
        <dbReference type="ARBA" id="ARBA00023082"/>
    </source>
</evidence>
<keyword evidence="3" id="KW-0731">Sigma factor</keyword>
<organism evidence="7 8">
    <name type="scientific">Psychroserpens luteus</name>
    <dbReference type="NCBI Taxonomy" id="1434066"/>
    <lineage>
        <taxon>Bacteria</taxon>
        <taxon>Pseudomonadati</taxon>
        <taxon>Bacteroidota</taxon>
        <taxon>Flavobacteriia</taxon>
        <taxon>Flavobacteriales</taxon>
        <taxon>Flavobacteriaceae</taxon>
        <taxon>Psychroserpens</taxon>
    </lineage>
</organism>
<dbReference type="Pfam" id="PF08281">
    <property type="entry name" value="Sigma70_r4_2"/>
    <property type="match status" value="1"/>
</dbReference>
<evidence type="ECO:0000256" key="4">
    <source>
        <dbReference type="ARBA" id="ARBA00023163"/>
    </source>
</evidence>
<feature type="domain" description="RNA polymerase sigma factor 70 region 4 type 2" evidence="6">
    <location>
        <begin position="116"/>
        <end position="168"/>
    </location>
</feature>
<dbReference type="EMBL" id="JBHUOS010000009">
    <property type="protein sequence ID" value="MFD2916386.1"/>
    <property type="molecule type" value="Genomic_DNA"/>
</dbReference>
<keyword evidence="2" id="KW-0805">Transcription regulation</keyword>
<proteinExistence type="inferred from homology"/>
<evidence type="ECO:0000313" key="8">
    <source>
        <dbReference type="Proteomes" id="UP001597548"/>
    </source>
</evidence>
<evidence type="ECO:0000313" key="7">
    <source>
        <dbReference type="EMBL" id="MFD2916386.1"/>
    </source>
</evidence>
<dbReference type="PANTHER" id="PTHR43133:SF51">
    <property type="entry name" value="RNA POLYMERASE SIGMA FACTOR"/>
    <property type="match status" value="1"/>
</dbReference>
<dbReference type="InterPro" id="IPR013249">
    <property type="entry name" value="RNA_pol_sigma70_r4_t2"/>
</dbReference>
<keyword evidence="8" id="KW-1185">Reference proteome</keyword>
<gene>
    <name evidence="7" type="ORF">ACFS29_12090</name>
</gene>
<dbReference type="InterPro" id="IPR014284">
    <property type="entry name" value="RNA_pol_sigma-70_dom"/>
</dbReference>
<protein>
    <submittedName>
        <fullName evidence="7">RNA polymerase sigma factor</fullName>
    </submittedName>
</protein>
<dbReference type="Gene3D" id="1.10.1740.10">
    <property type="match status" value="1"/>
</dbReference>
<dbReference type="PANTHER" id="PTHR43133">
    <property type="entry name" value="RNA POLYMERASE ECF-TYPE SIGMA FACTO"/>
    <property type="match status" value="1"/>
</dbReference>
<sequence>MSKDHNLLIERCKKGDEKAMMQIYDAYCGAMFQISCRYLNDEDAKDAMQDSFIKAFSNIESYQPEFTFGSWLKRIVINQCIDQLKKKRLEFVETDLISLKIEDENDWMFSSEISKQEVLSAIETLDHKYQVVVKLYLIEGYDHEEISSILEIPVKTSRTHLRRGKLKLRDLLKTQYNEARY</sequence>
<reference evidence="8" key="1">
    <citation type="journal article" date="2019" name="Int. J. Syst. Evol. Microbiol.">
        <title>The Global Catalogue of Microorganisms (GCM) 10K type strain sequencing project: providing services to taxonomists for standard genome sequencing and annotation.</title>
        <authorList>
            <consortium name="The Broad Institute Genomics Platform"/>
            <consortium name="The Broad Institute Genome Sequencing Center for Infectious Disease"/>
            <person name="Wu L."/>
            <person name="Ma J."/>
        </authorList>
    </citation>
    <scope>NUCLEOTIDE SEQUENCE [LARGE SCALE GENOMIC DNA]</scope>
    <source>
        <strain evidence="8">KCTC 32514</strain>
    </source>
</reference>
<dbReference type="InterPro" id="IPR013324">
    <property type="entry name" value="RNA_pol_sigma_r3/r4-like"/>
</dbReference>
<evidence type="ECO:0000259" key="5">
    <source>
        <dbReference type="Pfam" id="PF04542"/>
    </source>
</evidence>
<comment type="caution">
    <text evidence="7">The sequence shown here is derived from an EMBL/GenBank/DDBJ whole genome shotgun (WGS) entry which is preliminary data.</text>
</comment>
<keyword evidence="4" id="KW-0804">Transcription</keyword>